<dbReference type="EMBL" id="CAJOBA010078033">
    <property type="protein sequence ID" value="CAF4427779.1"/>
    <property type="molecule type" value="Genomic_DNA"/>
</dbReference>
<dbReference type="AlphaFoldDB" id="A0A8S2G4P3"/>
<feature type="non-terminal residue" evidence="1">
    <location>
        <position position="1"/>
    </location>
</feature>
<evidence type="ECO:0000313" key="2">
    <source>
        <dbReference type="EMBL" id="CAF4427779.1"/>
    </source>
</evidence>
<evidence type="ECO:0000313" key="3">
    <source>
        <dbReference type="Proteomes" id="UP000677228"/>
    </source>
</evidence>
<evidence type="ECO:0000313" key="1">
    <source>
        <dbReference type="EMBL" id="CAF1612776.1"/>
    </source>
</evidence>
<organism evidence="1 3">
    <name type="scientific">Didymodactylos carnosus</name>
    <dbReference type="NCBI Taxonomy" id="1234261"/>
    <lineage>
        <taxon>Eukaryota</taxon>
        <taxon>Metazoa</taxon>
        <taxon>Spiralia</taxon>
        <taxon>Gnathifera</taxon>
        <taxon>Rotifera</taxon>
        <taxon>Eurotatoria</taxon>
        <taxon>Bdelloidea</taxon>
        <taxon>Philodinida</taxon>
        <taxon>Philodinidae</taxon>
        <taxon>Didymodactylos</taxon>
    </lineage>
</organism>
<proteinExistence type="predicted"/>
<reference evidence="1" key="1">
    <citation type="submission" date="2021-02" db="EMBL/GenBank/DDBJ databases">
        <authorList>
            <person name="Nowell W R."/>
        </authorList>
    </citation>
    <scope>NUCLEOTIDE SEQUENCE</scope>
</reference>
<name>A0A8S2G4P3_9BILA</name>
<dbReference type="EMBL" id="CAJNOK010053663">
    <property type="protein sequence ID" value="CAF1612776.1"/>
    <property type="molecule type" value="Genomic_DNA"/>
</dbReference>
<dbReference type="Proteomes" id="UP000682733">
    <property type="component" value="Unassembled WGS sequence"/>
</dbReference>
<protein>
    <submittedName>
        <fullName evidence="1">Uncharacterized protein</fullName>
    </submittedName>
</protein>
<gene>
    <name evidence="1" type="ORF">OVA965_LOCUS42745</name>
    <name evidence="2" type="ORF">TMI583_LOCUS44751</name>
</gene>
<dbReference type="Proteomes" id="UP000677228">
    <property type="component" value="Unassembled WGS sequence"/>
</dbReference>
<accession>A0A8S2G4P3</accession>
<sequence length="64" mass="7143">MIYHFQVKVTLTLKQKLSSIAAYSQPTHSTINEPIYDFSTLYGGAPQKKLEGESSLSSSAEEQY</sequence>
<comment type="caution">
    <text evidence="1">The sequence shown here is derived from an EMBL/GenBank/DDBJ whole genome shotgun (WGS) entry which is preliminary data.</text>
</comment>